<dbReference type="GO" id="GO:0015942">
    <property type="term" value="P:formate metabolic process"/>
    <property type="evidence" value="ECO:0007669"/>
    <property type="project" value="InterPro"/>
</dbReference>
<keyword evidence="2" id="KW-0004">4Fe-4S</keyword>
<keyword evidence="9" id="KW-0614">Plasmid</keyword>
<dbReference type="GO" id="GO:0043546">
    <property type="term" value="F:molybdopterin cofactor binding"/>
    <property type="evidence" value="ECO:0007669"/>
    <property type="project" value="InterPro"/>
</dbReference>
<keyword evidence="3" id="KW-0479">Metal-binding</keyword>
<dbReference type="Gene3D" id="3.40.50.740">
    <property type="match status" value="1"/>
</dbReference>
<evidence type="ECO:0000256" key="1">
    <source>
        <dbReference type="ARBA" id="ARBA00010312"/>
    </source>
</evidence>
<dbReference type="InterPro" id="IPR009010">
    <property type="entry name" value="Asp_de-COase-like_dom_sf"/>
</dbReference>
<dbReference type="InterPro" id="IPR006963">
    <property type="entry name" value="Mopterin_OxRdtase_4Fe-4S_dom"/>
</dbReference>
<dbReference type="SMART" id="SM00926">
    <property type="entry name" value="Molybdop_Fe4S4"/>
    <property type="match status" value="1"/>
</dbReference>
<dbReference type="InterPro" id="IPR027467">
    <property type="entry name" value="MopterinOxRdtase_cofactor_BS"/>
</dbReference>
<geneLocation type="plasmid" evidence="9 10">
    <name>unnamed3</name>
</geneLocation>
<proteinExistence type="inferred from homology"/>
<feature type="domain" description="4Fe-4S Mo/W bis-MGD-type" evidence="8">
    <location>
        <begin position="78"/>
        <end position="136"/>
    </location>
</feature>
<dbReference type="Pfam" id="PF01568">
    <property type="entry name" value="Molydop_binding"/>
    <property type="match status" value="1"/>
</dbReference>
<organism evidence="9 10">
    <name type="scientific">Halocatena salina</name>
    <dbReference type="NCBI Taxonomy" id="2934340"/>
    <lineage>
        <taxon>Archaea</taxon>
        <taxon>Methanobacteriati</taxon>
        <taxon>Methanobacteriota</taxon>
        <taxon>Stenosarchaea group</taxon>
        <taxon>Halobacteria</taxon>
        <taxon>Halobacteriales</taxon>
        <taxon>Natronomonadaceae</taxon>
        <taxon>Halocatena</taxon>
    </lineage>
</organism>
<keyword evidence="4 9" id="KW-0560">Oxidoreductase</keyword>
<dbReference type="Gene3D" id="2.20.25.90">
    <property type="entry name" value="ADC-like domains"/>
    <property type="match status" value="1"/>
</dbReference>
<keyword evidence="10" id="KW-1185">Reference proteome</keyword>
<dbReference type="InterPro" id="IPR006657">
    <property type="entry name" value="MoPterin_dinucl-bd_dom"/>
</dbReference>
<comment type="similarity">
    <text evidence="1">Belongs to the prokaryotic molybdopterin-containing oxidoreductase family.</text>
</comment>
<dbReference type="Gene3D" id="2.40.40.20">
    <property type="match status" value="1"/>
</dbReference>
<protein>
    <submittedName>
        <fullName evidence="9">Formate dehydrogenase subunit alpha</fullName>
        <ecNumber evidence="9">1.17.1.9</ecNumber>
    </submittedName>
</protein>
<dbReference type="Pfam" id="PF00384">
    <property type="entry name" value="Molybdopterin"/>
    <property type="match status" value="1"/>
</dbReference>
<dbReference type="GO" id="GO:0046872">
    <property type="term" value="F:metal ion binding"/>
    <property type="evidence" value="ECO:0007669"/>
    <property type="project" value="UniProtKB-KW"/>
</dbReference>
<evidence type="ECO:0000256" key="7">
    <source>
        <dbReference type="SAM" id="MobiDB-lite"/>
    </source>
</evidence>
<dbReference type="SUPFAM" id="SSF50692">
    <property type="entry name" value="ADC-like"/>
    <property type="match status" value="1"/>
</dbReference>
<evidence type="ECO:0000256" key="3">
    <source>
        <dbReference type="ARBA" id="ARBA00022723"/>
    </source>
</evidence>
<keyword evidence="5" id="KW-0408">Iron</keyword>
<dbReference type="PROSITE" id="PS00551">
    <property type="entry name" value="MOLYBDOPTERIN_PROK_1"/>
    <property type="match status" value="1"/>
</dbReference>
<dbReference type="GO" id="GO:0003954">
    <property type="term" value="F:NADH dehydrogenase activity"/>
    <property type="evidence" value="ECO:0007669"/>
    <property type="project" value="TreeGrafter"/>
</dbReference>
<dbReference type="SUPFAM" id="SSF53706">
    <property type="entry name" value="Formate dehydrogenase/DMSO reductase, domains 1-3"/>
    <property type="match status" value="1"/>
</dbReference>
<evidence type="ECO:0000256" key="4">
    <source>
        <dbReference type="ARBA" id="ARBA00023002"/>
    </source>
</evidence>
<evidence type="ECO:0000256" key="6">
    <source>
        <dbReference type="ARBA" id="ARBA00023014"/>
    </source>
</evidence>
<dbReference type="CDD" id="cd02753">
    <property type="entry name" value="MopB_Formate-Dh-H"/>
    <property type="match status" value="1"/>
</dbReference>
<dbReference type="GO" id="GO:0008863">
    <property type="term" value="F:formate dehydrogenase (NAD+) activity"/>
    <property type="evidence" value="ECO:0007669"/>
    <property type="project" value="UniProtKB-EC"/>
</dbReference>
<evidence type="ECO:0000259" key="8">
    <source>
        <dbReference type="PROSITE" id="PS51669"/>
    </source>
</evidence>
<dbReference type="EMBL" id="CP096022">
    <property type="protein sequence ID" value="UPM45174.1"/>
    <property type="molecule type" value="Genomic_DNA"/>
</dbReference>
<dbReference type="PROSITE" id="PS51669">
    <property type="entry name" value="4FE4S_MOW_BIS_MGD"/>
    <property type="match status" value="1"/>
</dbReference>
<dbReference type="PROSITE" id="PS00490">
    <property type="entry name" value="MOLYBDOPTERIN_PROK_2"/>
    <property type="match status" value="1"/>
</dbReference>
<dbReference type="RefSeq" id="WP_247995828.1">
    <property type="nucleotide sequence ID" value="NZ_CP096022.1"/>
</dbReference>
<keyword evidence="6" id="KW-0411">Iron-sulfur</keyword>
<dbReference type="InterPro" id="IPR041924">
    <property type="entry name" value="Formate_Dh-H_N"/>
</dbReference>
<feature type="region of interest" description="Disordered" evidence="7">
    <location>
        <begin position="746"/>
        <end position="805"/>
    </location>
</feature>
<dbReference type="InterPro" id="IPR006478">
    <property type="entry name" value="Formate_DH_asu"/>
</dbReference>
<accession>A0A8U0A874</accession>
<dbReference type="GO" id="GO:0022904">
    <property type="term" value="P:respiratory electron transport chain"/>
    <property type="evidence" value="ECO:0007669"/>
    <property type="project" value="TreeGrafter"/>
</dbReference>
<evidence type="ECO:0000256" key="5">
    <source>
        <dbReference type="ARBA" id="ARBA00023004"/>
    </source>
</evidence>
<gene>
    <name evidence="9" type="primary">fdhF</name>
    <name evidence="9" type="ORF">MW046_17605</name>
</gene>
<dbReference type="GeneID" id="71929902"/>
<dbReference type="NCBIfam" id="TIGR01591">
    <property type="entry name" value="Fdh-alpha"/>
    <property type="match status" value="1"/>
</dbReference>
<dbReference type="KEGG" id="haad:MW046_17605"/>
<dbReference type="PANTHER" id="PTHR43105">
    <property type="entry name" value="RESPIRATORY NITRATE REDUCTASE"/>
    <property type="match status" value="1"/>
</dbReference>
<evidence type="ECO:0000313" key="10">
    <source>
        <dbReference type="Proteomes" id="UP000831768"/>
    </source>
</evidence>
<dbReference type="Pfam" id="PF04879">
    <property type="entry name" value="Molybdop_Fe4S4"/>
    <property type="match status" value="1"/>
</dbReference>
<sequence length="805" mass="88244">MSDDTTNDGSDTELDGVAGFMQRAKGRAGSRLKQQRLSRSKLAQFLEQNAASLAADTISEGKLFQLSKVLYDYRLEEVDVTDTTCGYCAVGCRFDLYTKNGEVLASRPTDPENAPINGISTCVKGKFSYGFQNSDDRLTQPLIRKDGEFHETSWAEALDFVANRLGGIKEQHGANALGFVSSSRATNEANYVMQKFVRQSIGTNNVDNCNRLCHSPTVEALSQTLGYGASSVSRDDLKNTDCFLITGSNTTEQHPVLATLIKQNVIRGADIYVFDPRVVKIAEFTRSQYTRVRPGYDAVWINGMIRHILENDLHETEFIDERTVGFEELADSVQKFTPEYVEEKAGVPPDELKQAAEGIATADSCVFCWALGLTEQVNGTKNVISMANLALVTGHVGTPNSGVSPFRGQNNVQGGGGDMGPVPGNFPGYQKVTDDDIRQKFADAYDVELTDEDGLTITEQFLAADDGDIKGMFIMGENPAVSEPNVAHAREILEDLDFLCVQDIFLTDTAQYADVVLPATSFVESNGTFTSSTRRVQLVKQAIEPKGNAKQDWKIVQALSERFGHEWGYESSAEIMDEIASLTPIYGGISHQRLENEGGICWPCWDEDHPGTETVYLEEFNQPDGRAFLIPTDTEGPAEKPSDQYPLTLTTGRVLYQYHTGTMTHREEGLMSIAGEAFAEIHPETAADHGIQDSEYVRVTSPNGSARVLAQVTKRVNPESIFVPMHYLEDAQVNLLTNEEALDPSAHCPEYKATPVRIESETDGKRTPASTSSVGQAATPADFDISDVESSPRPGTETHPTETDS</sequence>
<dbReference type="GO" id="GO:0051539">
    <property type="term" value="F:4 iron, 4 sulfur cluster binding"/>
    <property type="evidence" value="ECO:0007669"/>
    <property type="project" value="UniProtKB-KW"/>
</dbReference>
<dbReference type="PROSITE" id="PS00932">
    <property type="entry name" value="MOLYBDOPTERIN_PROK_3"/>
    <property type="match status" value="1"/>
</dbReference>
<evidence type="ECO:0000256" key="2">
    <source>
        <dbReference type="ARBA" id="ARBA00022485"/>
    </source>
</evidence>
<name>A0A8U0A874_9EURY</name>
<reference evidence="9" key="1">
    <citation type="submission" date="2022-04" db="EMBL/GenBank/DDBJ databases">
        <title>Halocatena sp. nov., isolated from a salt lake.</title>
        <authorList>
            <person name="Cui H.-L."/>
        </authorList>
    </citation>
    <scope>NUCLEOTIDE SEQUENCE</scope>
    <source>
        <strain evidence="9">AD-1</strain>
        <plasmid evidence="9">unnamed3</plasmid>
    </source>
</reference>
<dbReference type="PANTHER" id="PTHR43105:SF14">
    <property type="entry name" value="FORMATE DEHYDROGENASE H"/>
    <property type="match status" value="1"/>
</dbReference>
<dbReference type="GO" id="GO:0016020">
    <property type="term" value="C:membrane"/>
    <property type="evidence" value="ECO:0007669"/>
    <property type="project" value="TreeGrafter"/>
</dbReference>
<dbReference type="InterPro" id="IPR006655">
    <property type="entry name" value="Mopterin_OxRdtase_prok_CS"/>
</dbReference>
<evidence type="ECO:0000313" key="9">
    <source>
        <dbReference type="EMBL" id="UPM45174.1"/>
    </source>
</evidence>
<dbReference type="AlphaFoldDB" id="A0A8U0A874"/>
<dbReference type="InterPro" id="IPR050123">
    <property type="entry name" value="Prok_molybdopt-oxidoreductase"/>
</dbReference>
<dbReference type="Gene3D" id="3.40.228.10">
    <property type="entry name" value="Dimethylsulfoxide Reductase, domain 2"/>
    <property type="match status" value="1"/>
</dbReference>
<dbReference type="InterPro" id="IPR006656">
    <property type="entry name" value="Mopterin_OxRdtase"/>
</dbReference>
<dbReference type="Proteomes" id="UP000831768">
    <property type="component" value="Plasmid unnamed3"/>
</dbReference>
<dbReference type="EC" id="1.17.1.9" evidence="9"/>
<dbReference type="CDD" id="cd00508">
    <property type="entry name" value="MopB_CT_Fdh-Nap-like"/>
    <property type="match status" value="1"/>
</dbReference>